<evidence type="ECO:0000259" key="1">
    <source>
        <dbReference type="PROSITE" id="PS51186"/>
    </source>
</evidence>
<dbReference type="InterPro" id="IPR016181">
    <property type="entry name" value="Acyl_CoA_acyltransferase"/>
</dbReference>
<evidence type="ECO:0000313" key="3">
    <source>
        <dbReference type="Proteomes" id="UP000000639"/>
    </source>
</evidence>
<feature type="domain" description="N-acetyltransferase" evidence="1">
    <location>
        <begin position="5"/>
        <end position="140"/>
    </location>
</feature>
<dbReference type="OrthoDB" id="5736859at2"/>
<dbReference type="EMBL" id="CP000510">
    <property type="protein sequence ID" value="ABM04900.1"/>
    <property type="molecule type" value="Genomic_DNA"/>
</dbReference>
<gene>
    <name evidence="2" type="ordered locus">Ping_3213</name>
</gene>
<accession>A1SZI5</accession>
<dbReference type="Proteomes" id="UP000000639">
    <property type="component" value="Chromosome"/>
</dbReference>
<evidence type="ECO:0000313" key="2">
    <source>
        <dbReference type="EMBL" id="ABM04900.1"/>
    </source>
</evidence>
<name>A1SZI5_PSYIN</name>
<dbReference type="GO" id="GO:0015940">
    <property type="term" value="P:pantothenate biosynthetic process"/>
    <property type="evidence" value="ECO:0007669"/>
    <property type="project" value="InterPro"/>
</dbReference>
<sequence length="140" mass="16200">MRLSVFLPEYSTQLFIDLSKLYQDYFSPEQLTKPSLQALIEDRQSQLFVTLFNARHLGALRVHTTEQEATLSLLCVRGLTRRRGIAKNLLKEIEKRLKNKNIVVIKMCLNEFPEQQKEGVTLFMQACGYSLTDSLFSKNL</sequence>
<dbReference type="eggNOG" id="COG0456">
    <property type="taxonomic scope" value="Bacteria"/>
</dbReference>
<dbReference type="GO" id="GO:0016747">
    <property type="term" value="F:acyltransferase activity, transferring groups other than amino-acyl groups"/>
    <property type="evidence" value="ECO:0007669"/>
    <property type="project" value="InterPro"/>
</dbReference>
<organism evidence="2 3">
    <name type="scientific">Psychromonas ingrahamii (strain DSM 17664 / CCUG 51855 / 37)</name>
    <dbReference type="NCBI Taxonomy" id="357804"/>
    <lineage>
        <taxon>Bacteria</taxon>
        <taxon>Pseudomonadati</taxon>
        <taxon>Pseudomonadota</taxon>
        <taxon>Gammaproteobacteria</taxon>
        <taxon>Alteromonadales</taxon>
        <taxon>Psychromonadaceae</taxon>
        <taxon>Psychromonas</taxon>
    </lineage>
</organism>
<dbReference type="SUPFAM" id="SSF55729">
    <property type="entry name" value="Acyl-CoA N-acyltransferases (Nat)"/>
    <property type="match status" value="1"/>
</dbReference>
<proteinExistence type="predicted"/>
<reference evidence="2 3" key="1">
    <citation type="submission" date="2007-01" db="EMBL/GenBank/DDBJ databases">
        <title>Complete sequence of Psychromonas ingrahamii 37.</title>
        <authorList>
            <consortium name="US DOE Joint Genome Institute"/>
            <person name="Copeland A."/>
            <person name="Lucas S."/>
            <person name="Lapidus A."/>
            <person name="Barry K."/>
            <person name="Detter J.C."/>
            <person name="Glavina del Rio T."/>
            <person name="Hammon N."/>
            <person name="Israni S."/>
            <person name="Dalin E."/>
            <person name="Tice H."/>
            <person name="Pitluck S."/>
            <person name="Thompson L.S."/>
            <person name="Brettin T."/>
            <person name="Bruce D."/>
            <person name="Han C."/>
            <person name="Tapia R."/>
            <person name="Schmutz J."/>
            <person name="Larimer F."/>
            <person name="Land M."/>
            <person name="Hauser L."/>
            <person name="Kyrpides N."/>
            <person name="Ivanova N."/>
            <person name="Staley J."/>
            <person name="Richardson P."/>
        </authorList>
    </citation>
    <scope>NUCLEOTIDE SEQUENCE [LARGE SCALE GENOMIC DNA]</scope>
    <source>
        <strain evidence="2 3">37</strain>
    </source>
</reference>
<dbReference type="NCBIfam" id="NF033213">
    <property type="entry name" value="matur_PanM"/>
    <property type="match status" value="1"/>
</dbReference>
<dbReference type="RefSeq" id="WP_011771452.1">
    <property type="nucleotide sequence ID" value="NC_008709.1"/>
</dbReference>
<dbReference type="Pfam" id="PF12568">
    <property type="entry name" value="PanZ"/>
    <property type="match status" value="1"/>
</dbReference>
<dbReference type="PROSITE" id="PS51186">
    <property type="entry name" value="GNAT"/>
    <property type="match status" value="1"/>
</dbReference>
<dbReference type="InterPro" id="IPR000182">
    <property type="entry name" value="GNAT_dom"/>
</dbReference>
<protein>
    <recommendedName>
        <fullName evidence="1">N-acetyltransferase domain-containing protein</fullName>
    </recommendedName>
</protein>
<dbReference type="HOGENOM" id="CLU_135649_0_0_6"/>
<dbReference type="InterPro" id="IPR032900">
    <property type="entry name" value="PanZ"/>
</dbReference>
<dbReference type="KEGG" id="pin:Ping_3213"/>
<dbReference type="STRING" id="357804.Ping_3213"/>
<keyword evidence="3" id="KW-1185">Reference proteome</keyword>
<dbReference type="InterPro" id="IPR040448">
    <property type="entry name" value="PanZ_GNAT"/>
</dbReference>
<dbReference type="Gene3D" id="3.40.630.30">
    <property type="match status" value="1"/>
</dbReference>
<dbReference type="GO" id="GO:0031638">
    <property type="term" value="P:zymogen activation"/>
    <property type="evidence" value="ECO:0007669"/>
    <property type="project" value="InterPro"/>
</dbReference>
<dbReference type="CDD" id="cd04301">
    <property type="entry name" value="NAT_SF"/>
    <property type="match status" value="1"/>
</dbReference>
<dbReference type="AlphaFoldDB" id="A1SZI5"/>